<dbReference type="AlphaFoldDB" id="A0A939C267"/>
<name>A0A939C267_9ACTN</name>
<dbReference type="PANTHER" id="PTHR13847:SF281">
    <property type="entry name" value="FAD DEPENDENT OXIDOREDUCTASE DOMAIN-CONTAINING PROTEIN"/>
    <property type="match status" value="1"/>
</dbReference>
<reference evidence="3" key="1">
    <citation type="submission" date="2021-01" db="EMBL/GenBank/DDBJ databases">
        <title>YIM 132084 draft genome.</title>
        <authorList>
            <person name="An D."/>
        </authorList>
    </citation>
    <scope>NUCLEOTIDE SEQUENCE</scope>
    <source>
        <strain evidence="3">YIM 132084</strain>
    </source>
</reference>
<proteinExistence type="predicted"/>
<dbReference type="Pfam" id="PF01266">
    <property type="entry name" value="DAO"/>
    <property type="match status" value="1"/>
</dbReference>
<feature type="compositionally biased region" description="Basic residues" evidence="1">
    <location>
        <begin position="1"/>
        <end position="12"/>
    </location>
</feature>
<evidence type="ECO:0000313" key="3">
    <source>
        <dbReference type="EMBL" id="MBM9467889.1"/>
    </source>
</evidence>
<dbReference type="Gene3D" id="3.30.9.10">
    <property type="entry name" value="D-Amino Acid Oxidase, subunit A, domain 2"/>
    <property type="match status" value="1"/>
</dbReference>
<sequence length="497" mass="54987">MAFARPRSRSRRPGGVPRSVIDTSLADAEPLCWWLDDVDAPPPREAVTRSISADLAVVGAGYSGLWTALLAKQADPDRDVVLLESRRIGWAASGRNGGFCSASLTHGQANGMDWYPADMPRLERLGRDNLAGIVKTVQEFAIDCKLEQTGELLVATKPYQLEDLHADHERMLDFGDDAVLLDREQTQAEVRSPTYLGGLWSRNKTVILDPARLAWGLAAACEALGVRIYEHSRVVDLSRAGRADAMVLRVAGGATDATGSQAPTEATVTARRVALATNAFPPLLKRINAYVVPVYDYAMMTEPLTEAQLDSIGWRNRQGLWDAGNQFHYSRLTEENTILWGGYDVVYHYGSKIDPALDQRPRTFRTLAEHFFTTFPQLAGLRFTHTWGGVIDTCSRFFPFFGTGYGGRVAYAVGYTGLGVGSTRFGAQVMLDLLTGRRTELTELTTIRDKPLPFPPEPLRSAVIHTTRWSMARADTHEGHRNLWLRSLDRFGLGFDS</sequence>
<protein>
    <submittedName>
        <fullName evidence="3">FAD-dependent oxidoreductase</fullName>
    </submittedName>
</protein>
<evidence type="ECO:0000313" key="4">
    <source>
        <dbReference type="Proteomes" id="UP000663792"/>
    </source>
</evidence>
<evidence type="ECO:0000256" key="1">
    <source>
        <dbReference type="SAM" id="MobiDB-lite"/>
    </source>
</evidence>
<dbReference type="Proteomes" id="UP000663792">
    <property type="component" value="Unassembled WGS sequence"/>
</dbReference>
<keyword evidence="4" id="KW-1185">Reference proteome</keyword>
<accession>A0A939C267</accession>
<gene>
    <name evidence="3" type="ORF">JL106_11400</name>
</gene>
<organism evidence="3 4">
    <name type="scientific">Nakamurella leprariae</name>
    <dbReference type="NCBI Taxonomy" id="2803911"/>
    <lineage>
        <taxon>Bacteria</taxon>
        <taxon>Bacillati</taxon>
        <taxon>Actinomycetota</taxon>
        <taxon>Actinomycetes</taxon>
        <taxon>Nakamurellales</taxon>
        <taxon>Nakamurellaceae</taxon>
        <taxon>Nakamurella</taxon>
    </lineage>
</organism>
<dbReference type="GO" id="GO:0005737">
    <property type="term" value="C:cytoplasm"/>
    <property type="evidence" value="ECO:0007669"/>
    <property type="project" value="TreeGrafter"/>
</dbReference>
<dbReference type="Gene3D" id="3.50.50.60">
    <property type="entry name" value="FAD/NAD(P)-binding domain"/>
    <property type="match status" value="1"/>
</dbReference>
<evidence type="ECO:0000259" key="2">
    <source>
        <dbReference type="Pfam" id="PF01266"/>
    </source>
</evidence>
<dbReference type="InterPro" id="IPR006076">
    <property type="entry name" value="FAD-dep_OxRdtase"/>
</dbReference>
<comment type="caution">
    <text evidence="3">The sequence shown here is derived from an EMBL/GenBank/DDBJ whole genome shotgun (WGS) entry which is preliminary data.</text>
</comment>
<feature type="region of interest" description="Disordered" evidence="1">
    <location>
        <begin position="1"/>
        <end position="20"/>
    </location>
</feature>
<dbReference type="SUPFAM" id="SSF51905">
    <property type="entry name" value="FAD/NAD(P)-binding domain"/>
    <property type="match status" value="1"/>
</dbReference>
<dbReference type="RefSeq" id="WP_205260851.1">
    <property type="nucleotide sequence ID" value="NZ_JAERWK010000015.1"/>
</dbReference>
<feature type="domain" description="FAD dependent oxidoreductase" evidence="2">
    <location>
        <begin position="54"/>
        <end position="431"/>
    </location>
</feature>
<dbReference type="EMBL" id="JAERWK010000015">
    <property type="protein sequence ID" value="MBM9467889.1"/>
    <property type="molecule type" value="Genomic_DNA"/>
</dbReference>
<dbReference type="PANTHER" id="PTHR13847">
    <property type="entry name" value="SARCOSINE DEHYDROGENASE-RELATED"/>
    <property type="match status" value="1"/>
</dbReference>
<dbReference type="InterPro" id="IPR036188">
    <property type="entry name" value="FAD/NAD-bd_sf"/>
</dbReference>